<sequence length="430" mass="49409">MWSQLPELILTQILGLLGNSDRVNAAQVCQHWHRTLASPCLWRRCVVHIDRDLGLDHSLAAELAKRFGEHMRSLELVWTRPYYQQQQQRDRPPRLARCMQAEAGADYLASVRAKEVRLQEVKLTDWIHSSKWGNCGKLLCSLVNLLACQHNLERFSMMNANLGQTDALRLLRIIAKVSGTRLSSLDIRGAFRESQAPHSNPRYLKVLGRMQALIHLSLDYSAVSDGALIALASGNLKTLQTMHISVRDSGSRLHSVEDSSWHSLVEACPQLTISIIIFNVEHYEDMCNLLLPSVPLAKFQMIGNHVWDQSRSRNFRSTISLIISHYSNTLEEFILQVRNNREMLDDLIISMLIRCKNLKKLQYDGIMRSLETIRDICQMQVDYKMYFRTVHVTPPKNVNVRNRALLHDISSEFERRMTDQGIDFRIDSPA</sequence>
<dbReference type="Proteomes" id="UP001239111">
    <property type="component" value="Chromosome 2"/>
</dbReference>
<organism evidence="1 2">
    <name type="scientific">Eretmocerus hayati</name>
    <dbReference type="NCBI Taxonomy" id="131215"/>
    <lineage>
        <taxon>Eukaryota</taxon>
        <taxon>Metazoa</taxon>
        <taxon>Ecdysozoa</taxon>
        <taxon>Arthropoda</taxon>
        <taxon>Hexapoda</taxon>
        <taxon>Insecta</taxon>
        <taxon>Pterygota</taxon>
        <taxon>Neoptera</taxon>
        <taxon>Endopterygota</taxon>
        <taxon>Hymenoptera</taxon>
        <taxon>Apocrita</taxon>
        <taxon>Proctotrupomorpha</taxon>
        <taxon>Chalcidoidea</taxon>
        <taxon>Aphelinidae</taxon>
        <taxon>Aphelininae</taxon>
        <taxon>Eretmocerus</taxon>
    </lineage>
</organism>
<evidence type="ECO:0000313" key="2">
    <source>
        <dbReference type="Proteomes" id="UP001239111"/>
    </source>
</evidence>
<evidence type="ECO:0000313" key="1">
    <source>
        <dbReference type="EMBL" id="KAJ8675100.1"/>
    </source>
</evidence>
<name>A0ACC2NV41_9HYME</name>
<keyword evidence="2" id="KW-1185">Reference proteome</keyword>
<comment type="caution">
    <text evidence="1">The sequence shown here is derived from an EMBL/GenBank/DDBJ whole genome shotgun (WGS) entry which is preliminary data.</text>
</comment>
<gene>
    <name evidence="1" type="ORF">QAD02_010886</name>
</gene>
<proteinExistence type="predicted"/>
<dbReference type="EMBL" id="CM056742">
    <property type="protein sequence ID" value="KAJ8675100.1"/>
    <property type="molecule type" value="Genomic_DNA"/>
</dbReference>
<reference evidence="1" key="1">
    <citation type="submission" date="2023-04" db="EMBL/GenBank/DDBJ databases">
        <title>A chromosome-level genome assembly of the parasitoid wasp Eretmocerus hayati.</title>
        <authorList>
            <person name="Zhong Y."/>
            <person name="Liu S."/>
            <person name="Liu Y."/>
        </authorList>
    </citation>
    <scope>NUCLEOTIDE SEQUENCE</scope>
    <source>
        <strain evidence="1">ZJU_SS_LIU_2023</strain>
    </source>
</reference>
<accession>A0ACC2NV41</accession>
<protein>
    <submittedName>
        <fullName evidence="1">Uncharacterized protein</fullName>
    </submittedName>
</protein>